<name>A0A843QZK2_LIMFE</name>
<evidence type="ECO:0000313" key="2">
    <source>
        <dbReference type="Proteomes" id="UP000466799"/>
    </source>
</evidence>
<dbReference type="RefSeq" id="WP_152728764.1">
    <property type="nucleotide sequence ID" value="NZ_WHJL01000032.1"/>
</dbReference>
<sequence>MEKFKASYKQRCVEIIPRGVERWKNWGLILFIHSLVGISTAPNADMTAFSKVIHRLVDNFTHRGGISQKPLDKVVDKSTPQKEIHNAVDYLWKTVKGNLFFSPTWRFLPSQKYAILQKYV</sequence>
<proteinExistence type="predicted"/>
<gene>
    <name evidence="1" type="ORF">GC247_05620</name>
</gene>
<organism evidence="1 2">
    <name type="scientific">Limosilactobacillus fermentum</name>
    <name type="common">Lactobacillus fermentum</name>
    <dbReference type="NCBI Taxonomy" id="1613"/>
    <lineage>
        <taxon>Bacteria</taxon>
        <taxon>Bacillati</taxon>
        <taxon>Bacillota</taxon>
        <taxon>Bacilli</taxon>
        <taxon>Lactobacillales</taxon>
        <taxon>Lactobacillaceae</taxon>
        <taxon>Limosilactobacillus</taxon>
    </lineage>
</organism>
<reference evidence="1 2" key="1">
    <citation type="submission" date="2019-10" db="EMBL/GenBank/DDBJ databases">
        <title>Genome Sequencing and assembly of Lactobacillus fermentum I2, a lactic acid bacteria.</title>
        <authorList>
            <person name="Lopes L.S."/>
            <person name="Persinoti G.F."/>
            <person name="Riano-Pachon D.M."/>
            <person name="Labate C.A."/>
        </authorList>
    </citation>
    <scope>NUCLEOTIDE SEQUENCE [LARGE SCALE GENOMIC DNA]</scope>
    <source>
        <strain evidence="1 2">I2</strain>
    </source>
</reference>
<dbReference type="Proteomes" id="UP000466799">
    <property type="component" value="Unassembled WGS sequence"/>
</dbReference>
<dbReference type="AlphaFoldDB" id="A0A843QZK2"/>
<comment type="caution">
    <text evidence="1">The sequence shown here is derived from an EMBL/GenBank/DDBJ whole genome shotgun (WGS) entry which is preliminary data.</text>
</comment>
<accession>A0A843QZK2</accession>
<evidence type="ECO:0000313" key="1">
    <source>
        <dbReference type="EMBL" id="MPQ35379.1"/>
    </source>
</evidence>
<dbReference type="EMBL" id="WHJL01000032">
    <property type="protein sequence ID" value="MPQ35379.1"/>
    <property type="molecule type" value="Genomic_DNA"/>
</dbReference>
<protein>
    <submittedName>
        <fullName evidence="1">Uncharacterized protein</fullName>
    </submittedName>
</protein>